<name>F7GGT4_MACMU</name>
<dbReference type="PANTHER" id="PTHR46254:SF3">
    <property type="entry name" value="SECRETED PROTEIN"/>
    <property type="match status" value="1"/>
</dbReference>
<feature type="non-terminal residue" evidence="1">
    <location>
        <position position="77"/>
    </location>
</feature>
<gene>
    <name evidence="1" type="ORF">EGK_00200</name>
</gene>
<dbReference type="EMBL" id="CM001253">
    <property type="protein sequence ID" value="EHH14301.1"/>
    <property type="molecule type" value="Genomic_DNA"/>
</dbReference>
<dbReference type="Proteomes" id="UP000013456">
    <property type="component" value="Chromosome 1"/>
</dbReference>
<dbReference type="HOGENOM" id="CLU_118864_3_4_1"/>
<feature type="non-terminal residue" evidence="1">
    <location>
        <position position="1"/>
    </location>
</feature>
<protein>
    <submittedName>
        <fullName evidence="1">Uncharacterized protein</fullName>
    </submittedName>
</protein>
<organism evidence="1">
    <name type="scientific">Macaca mulatta</name>
    <name type="common">Rhesus macaque</name>
    <dbReference type="NCBI Taxonomy" id="9544"/>
    <lineage>
        <taxon>Eukaryota</taxon>
        <taxon>Metazoa</taxon>
        <taxon>Chordata</taxon>
        <taxon>Craniata</taxon>
        <taxon>Vertebrata</taxon>
        <taxon>Euteleostomi</taxon>
        <taxon>Mammalia</taxon>
        <taxon>Eutheria</taxon>
        <taxon>Euarchontoglires</taxon>
        <taxon>Primates</taxon>
        <taxon>Haplorrhini</taxon>
        <taxon>Catarrhini</taxon>
        <taxon>Cercopithecidae</taxon>
        <taxon>Cercopithecinae</taxon>
        <taxon>Macaca</taxon>
    </lineage>
</organism>
<evidence type="ECO:0000313" key="1">
    <source>
        <dbReference type="EMBL" id="EHH14301.1"/>
    </source>
</evidence>
<proteinExistence type="predicted"/>
<reference evidence="1" key="1">
    <citation type="journal article" date="2011" name="Nat. Biotechnol.">
        <title>Genome sequencing and comparison of two nonhuman primate animal models, the cynomolgus and Chinese rhesus macaques.</title>
        <authorList>
            <person name="Yan G."/>
            <person name="Zhang G."/>
            <person name="Fang X."/>
            <person name="Zhang Y."/>
            <person name="Li C."/>
            <person name="Ling F."/>
            <person name="Cooper D.N."/>
            <person name="Li Q."/>
            <person name="Li Y."/>
            <person name="van Gool A.J."/>
            <person name="Du H."/>
            <person name="Chen J."/>
            <person name="Chen R."/>
            <person name="Zhang P."/>
            <person name="Huang Z."/>
            <person name="Thompson J.R."/>
            <person name="Meng Y."/>
            <person name="Bai Y."/>
            <person name="Wang J."/>
            <person name="Zhuo M."/>
            <person name="Wang T."/>
            <person name="Huang Y."/>
            <person name="Wei L."/>
            <person name="Li J."/>
            <person name="Wang Z."/>
            <person name="Hu H."/>
            <person name="Yang P."/>
            <person name="Le L."/>
            <person name="Stenson P.D."/>
            <person name="Li B."/>
            <person name="Liu X."/>
            <person name="Ball E.V."/>
            <person name="An N."/>
            <person name="Huang Q."/>
            <person name="Zhang Y."/>
            <person name="Fan W."/>
            <person name="Zhang X."/>
            <person name="Li Y."/>
            <person name="Wang W."/>
            <person name="Katze M.G."/>
            <person name="Su B."/>
            <person name="Nielsen R."/>
            <person name="Yang H."/>
            <person name="Wang J."/>
            <person name="Wang X."/>
            <person name="Wang J."/>
        </authorList>
    </citation>
    <scope>NUCLEOTIDE SEQUENCE [LARGE SCALE GENOMIC DNA]</scope>
    <source>
        <strain evidence="1">CR-5</strain>
    </source>
</reference>
<sequence>QPLPPGFKKFSCLSLPSSWDYRHAPPHLANFVFLVETGFLHFYHVGQAGLKLLTSGDPPVSASQSAGITGMRHCARP</sequence>
<dbReference type="PANTHER" id="PTHR46254">
    <property type="entry name" value="PROTEIN GVQW1-RELATED"/>
    <property type="match status" value="1"/>
</dbReference>
<dbReference type="AlphaFoldDB" id="F7GGT4"/>
<dbReference type="PRINTS" id="PR02045">
    <property type="entry name" value="F138DOMAIN"/>
</dbReference>
<accession>F7GGT4</accession>